<evidence type="ECO:0000313" key="1">
    <source>
        <dbReference type="EMBL" id="BCN29481.1"/>
    </source>
</evidence>
<proteinExistence type="predicted"/>
<reference evidence="1 2" key="1">
    <citation type="submission" date="2020-11" db="EMBL/GenBank/DDBJ databases">
        <title>Draft genome sequencing of a Lachnospiraceae strain isolated from anoxic soil subjected to BSD treatment.</title>
        <authorList>
            <person name="Uek A."/>
            <person name="Tonouchi A."/>
        </authorList>
    </citation>
    <scope>NUCLEOTIDE SEQUENCE [LARGE SCALE GENOMIC DNA]</scope>
    <source>
        <strain evidence="1 2">TB5</strain>
    </source>
</reference>
<protein>
    <submittedName>
        <fullName evidence="1">Uncharacterized protein</fullName>
    </submittedName>
</protein>
<dbReference type="EMBL" id="AP024169">
    <property type="protein sequence ID" value="BCN29481.1"/>
    <property type="molecule type" value="Genomic_DNA"/>
</dbReference>
<dbReference type="RefSeq" id="WP_271714753.1">
    <property type="nucleotide sequence ID" value="NZ_AP024169.1"/>
</dbReference>
<organism evidence="1 2">
    <name type="scientific">Anaeromicropila herbilytica</name>
    <dbReference type="NCBI Taxonomy" id="2785025"/>
    <lineage>
        <taxon>Bacteria</taxon>
        <taxon>Bacillati</taxon>
        <taxon>Bacillota</taxon>
        <taxon>Clostridia</taxon>
        <taxon>Lachnospirales</taxon>
        <taxon>Lachnospiraceae</taxon>
        <taxon>Anaeromicropila</taxon>
    </lineage>
</organism>
<keyword evidence="2" id="KW-1185">Reference proteome</keyword>
<dbReference type="Proteomes" id="UP000595897">
    <property type="component" value="Chromosome"/>
</dbReference>
<name>A0A7R7IC47_9FIRM</name>
<dbReference type="AlphaFoldDB" id="A0A7R7IC47"/>
<sequence length="159" mass="18808">MKKKFLYVFLIVFSVILLVCSRSYSSPILGVYTFDKVVYFPPFSSSSLDYIENRMKDTKCTIHKDIFRIDSSKEHVKLDHPSYEKKKMDKEMIHSLNKATFQLLSLSDYKNCYKYSISNNKKQKANYCLYVMDNELWLASFIKKPSIDSDIMLNIYKLK</sequence>
<dbReference type="KEGG" id="ahb:bsdtb5_07760"/>
<gene>
    <name evidence="1" type="ORF">bsdtb5_07760</name>
</gene>
<evidence type="ECO:0000313" key="2">
    <source>
        <dbReference type="Proteomes" id="UP000595897"/>
    </source>
</evidence>
<accession>A0A7R7IC47</accession>